<evidence type="ECO:0000313" key="15">
    <source>
        <dbReference type="EMBL" id="MBB6637225.1"/>
    </source>
</evidence>
<evidence type="ECO:0000256" key="9">
    <source>
        <dbReference type="ARBA" id="ARBA00022833"/>
    </source>
</evidence>
<evidence type="ECO:0000256" key="1">
    <source>
        <dbReference type="ARBA" id="ARBA00004496"/>
    </source>
</evidence>
<keyword evidence="10" id="KW-0067">ATP-binding</keyword>
<evidence type="ECO:0000256" key="4">
    <source>
        <dbReference type="ARBA" id="ARBA00022737"/>
    </source>
</evidence>
<reference evidence="15 16" key="1">
    <citation type="submission" date="2020-08" db="EMBL/GenBank/DDBJ databases">
        <title>Cohnella phylogeny.</title>
        <authorList>
            <person name="Dunlap C."/>
        </authorList>
    </citation>
    <scope>NUCLEOTIDE SEQUENCE [LARGE SCALE GENOMIC DNA]</scope>
    <source>
        <strain evidence="15 16">DSM 25241</strain>
    </source>
</reference>
<evidence type="ECO:0000256" key="3">
    <source>
        <dbReference type="ARBA" id="ARBA00022723"/>
    </source>
</evidence>
<dbReference type="GO" id="GO:0003677">
    <property type="term" value="F:DNA binding"/>
    <property type="evidence" value="ECO:0007669"/>
    <property type="project" value="UniProtKB-KW"/>
</dbReference>
<dbReference type="Proteomes" id="UP000535838">
    <property type="component" value="Unassembled WGS sequence"/>
</dbReference>
<protein>
    <recommendedName>
        <fullName evidence="14">UvrA DNA-binding domain-containing protein</fullName>
    </recommendedName>
</protein>
<sequence>MTSMPEISLKAFNPKIESSLVGTIVGVSDSWRLLYANLASRWNPNWTWMTEPSPENYSSNDCSSDDCAFCHSGVAGSDIDPERMIAPELSLRKGAVLLWAGTDCGPVKMIRQLAGLIGIDEEKPLAEQDRRFVDILLYGYGEEPILYVHNGKQKIGCYRGCVNDLKFMREAGTTSKGNLRAIRYFSGPVVCKECNGSRLRLESRHIRIHGLSIVEALQLPVPEMLSFLRDVSRSVGREEGSDGMPLIEAIQARLEHLQRIGLQSLRL</sequence>
<evidence type="ECO:0000256" key="8">
    <source>
        <dbReference type="ARBA" id="ARBA00022771"/>
    </source>
</evidence>
<dbReference type="GO" id="GO:0006281">
    <property type="term" value="P:DNA repair"/>
    <property type="evidence" value="ECO:0007669"/>
    <property type="project" value="UniProtKB-KW"/>
</dbReference>
<dbReference type="GO" id="GO:0004518">
    <property type="term" value="F:nuclease activity"/>
    <property type="evidence" value="ECO:0007669"/>
    <property type="project" value="UniProtKB-KW"/>
</dbReference>
<dbReference type="Gene3D" id="1.10.8.280">
    <property type="entry name" value="ABC transporter ATPase domain-like"/>
    <property type="match status" value="1"/>
</dbReference>
<evidence type="ECO:0000256" key="10">
    <source>
        <dbReference type="ARBA" id="ARBA00022840"/>
    </source>
</evidence>
<accession>A0A841T3M0</accession>
<dbReference type="AlphaFoldDB" id="A0A841T3M0"/>
<keyword evidence="11" id="KW-0267">Excision nuclease</keyword>
<evidence type="ECO:0000256" key="12">
    <source>
        <dbReference type="ARBA" id="ARBA00023125"/>
    </source>
</evidence>
<keyword evidence="12" id="KW-0238">DNA-binding</keyword>
<comment type="caution">
    <text evidence="15">The sequence shown here is derived from an EMBL/GenBank/DDBJ whole genome shotgun (WGS) entry which is preliminary data.</text>
</comment>
<keyword evidence="9" id="KW-0862">Zinc</keyword>
<keyword evidence="13" id="KW-0234">DNA repair</keyword>
<dbReference type="Gene3D" id="1.20.1580.10">
    <property type="entry name" value="ABC transporter ATPase like domain"/>
    <property type="match status" value="1"/>
</dbReference>
<evidence type="ECO:0000256" key="2">
    <source>
        <dbReference type="ARBA" id="ARBA00022490"/>
    </source>
</evidence>
<keyword evidence="2" id="KW-0963">Cytoplasm</keyword>
<evidence type="ECO:0000256" key="6">
    <source>
        <dbReference type="ARBA" id="ARBA00022763"/>
    </source>
</evidence>
<evidence type="ECO:0000259" key="14">
    <source>
        <dbReference type="Pfam" id="PF17755"/>
    </source>
</evidence>
<organism evidence="15 16">
    <name type="scientific">Cohnella thailandensis</name>
    <dbReference type="NCBI Taxonomy" id="557557"/>
    <lineage>
        <taxon>Bacteria</taxon>
        <taxon>Bacillati</taxon>
        <taxon>Bacillota</taxon>
        <taxon>Bacilli</taxon>
        <taxon>Bacillales</taxon>
        <taxon>Paenibacillaceae</taxon>
        <taxon>Cohnella</taxon>
    </lineage>
</organism>
<keyword evidence="6" id="KW-0227">DNA damage</keyword>
<comment type="subcellular location">
    <subcellularLocation>
        <location evidence="1">Cytoplasm</location>
    </subcellularLocation>
</comment>
<dbReference type="Pfam" id="PF17755">
    <property type="entry name" value="UvrA_DNA-bind"/>
    <property type="match status" value="1"/>
</dbReference>
<dbReference type="GO" id="GO:0008270">
    <property type="term" value="F:zinc ion binding"/>
    <property type="evidence" value="ECO:0007669"/>
    <property type="project" value="UniProtKB-KW"/>
</dbReference>
<gene>
    <name evidence="15" type="ORF">H7B67_24120</name>
</gene>
<dbReference type="PANTHER" id="PTHR43152:SF3">
    <property type="entry name" value="UVRABC SYSTEM PROTEIN A"/>
    <property type="match status" value="1"/>
</dbReference>
<dbReference type="GO" id="GO:0005524">
    <property type="term" value="F:ATP binding"/>
    <property type="evidence" value="ECO:0007669"/>
    <property type="project" value="UniProtKB-KW"/>
</dbReference>
<evidence type="ECO:0000313" key="16">
    <source>
        <dbReference type="Proteomes" id="UP000535838"/>
    </source>
</evidence>
<evidence type="ECO:0000256" key="13">
    <source>
        <dbReference type="ARBA" id="ARBA00023204"/>
    </source>
</evidence>
<dbReference type="EMBL" id="JACJVQ010000020">
    <property type="protein sequence ID" value="MBB6637225.1"/>
    <property type="molecule type" value="Genomic_DNA"/>
</dbReference>
<name>A0A841T3M0_9BACL</name>
<proteinExistence type="predicted"/>
<keyword evidence="16" id="KW-1185">Reference proteome</keyword>
<dbReference type="PANTHER" id="PTHR43152">
    <property type="entry name" value="UVRABC SYSTEM PROTEIN A"/>
    <property type="match status" value="1"/>
</dbReference>
<keyword evidence="8" id="KW-0863">Zinc-finger</keyword>
<evidence type="ECO:0000256" key="11">
    <source>
        <dbReference type="ARBA" id="ARBA00022881"/>
    </source>
</evidence>
<keyword evidence="3" id="KW-0479">Metal-binding</keyword>
<feature type="domain" description="UvrA DNA-binding" evidence="14">
    <location>
        <begin position="80"/>
        <end position="152"/>
    </location>
</feature>
<dbReference type="InterPro" id="IPR041552">
    <property type="entry name" value="UvrA_DNA-bd"/>
</dbReference>
<keyword evidence="5" id="KW-0547">Nucleotide-binding</keyword>
<keyword evidence="4" id="KW-0677">Repeat</keyword>
<evidence type="ECO:0000256" key="5">
    <source>
        <dbReference type="ARBA" id="ARBA00022741"/>
    </source>
</evidence>
<evidence type="ECO:0000256" key="7">
    <source>
        <dbReference type="ARBA" id="ARBA00022769"/>
    </source>
</evidence>
<keyword evidence="7" id="KW-0228">DNA excision</keyword>
<dbReference type="GO" id="GO:0005737">
    <property type="term" value="C:cytoplasm"/>
    <property type="evidence" value="ECO:0007669"/>
    <property type="project" value="UniProtKB-SubCell"/>
</dbReference>